<comment type="caution">
    <text evidence="1">The sequence shown here is derived from an EMBL/GenBank/DDBJ whole genome shotgun (WGS) entry which is preliminary data.</text>
</comment>
<accession>A0ABP8HKU9</accession>
<protein>
    <recommendedName>
        <fullName evidence="3">Lipoprotein</fullName>
    </recommendedName>
</protein>
<sequence>MKKPILLIALLLITSTLFSFTFKDEIKSCYLSFKNANHLKATEAVHLPDPNAKTRTIITETGEVPFVITDAYRIQYNNKYKVEFANIKIEQSSPESYAANKNNLLNSLKFINKNSTGMETTDLIELSYNGYKIYGINRESIDDGSNLGTFVLFPGDNTIVYVYFTNQPKNKRSFKTREEYLDQRNTFLGEYTAHLMNCK</sequence>
<dbReference type="Proteomes" id="UP001500582">
    <property type="component" value="Unassembled WGS sequence"/>
</dbReference>
<dbReference type="RefSeq" id="WP_345214205.1">
    <property type="nucleotide sequence ID" value="NZ_BAABFT010000026.1"/>
</dbReference>
<proteinExistence type="predicted"/>
<name>A0ABP8HKU9_9SPHI</name>
<gene>
    <name evidence="1" type="ORF">GCM10023149_52470</name>
</gene>
<keyword evidence="2" id="KW-1185">Reference proteome</keyword>
<evidence type="ECO:0000313" key="1">
    <source>
        <dbReference type="EMBL" id="GAA4340762.1"/>
    </source>
</evidence>
<evidence type="ECO:0000313" key="2">
    <source>
        <dbReference type="Proteomes" id="UP001500582"/>
    </source>
</evidence>
<organism evidence="1 2">
    <name type="scientific">Mucilaginibacter gynuensis</name>
    <dbReference type="NCBI Taxonomy" id="1302236"/>
    <lineage>
        <taxon>Bacteria</taxon>
        <taxon>Pseudomonadati</taxon>
        <taxon>Bacteroidota</taxon>
        <taxon>Sphingobacteriia</taxon>
        <taxon>Sphingobacteriales</taxon>
        <taxon>Sphingobacteriaceae</taxon>
        <taxon>Mucilaginibacter</taxon>
    </lineage>
</organism>
<evidence type="ECO:0008006" key="3">
    <source>
        <dbReference type="Google" id="ProtNLM"/>
    </source>
</evidence>
<reference evidence="2" key="1">
    <citation type="journal article" date="2019" name="Int. J. Syst. Evol. Microbiol.">
        <title>The Global Catalogue of Microorganisms (GCM) 10K type strain sequencing project: providing services to taxonomists for standard genome sequencing and annotation.</title>
        <authorList>
            <consortium name="The Broad Institute Genomics Platform"/>
            <consortium name="The Broad Institute Genome Sequencing Center for Infectious Disease"/>
            <person name="Wu L."/>
            <person name="Ma J."/>
        </authorList>
    </citation>
    <scope>NUCLEOTIDE SEQUENCE [LARGE SCALE GENOMIC DNA]</scope>
    <source>
        <strain evidence="2">JCM 17705</strain>
    </source>
</reference>
<dbReference type="EMBL" id="BAABFT010000026">
    <property type="protein sequence ID" value="GAA4340762.1"/>
    <property type="molecule type" value="Genomic_DNA"/>
</dbReference>